<keyword evidence="2" id="KW-0812">Transmembrane</keyword>
<keyword evidence="2" id="KW-1133">Transmembrane helix</keyword>
<gene>
    <name evidence="3" type="ORF">FEM48_Zijuj03G0143000</name>
</gene>
<reference evidence="3" key="1">
    <citation type="journal article" date="2021" name="Front. Plant Sci.">
        <title>Chromosome-Scale Genome Assembly for Chinese Sour Jujube and Insights Into Its Genome Evolution and Domestication Signature.</title>
        <authorList>
            <person name="Shen L.-Y."/>
            <person name="Luo H."/>
            <person name="Wang X.-L."/>
            <person name="Wang X.-M."/>
            <person name="Qiu X.-J."/>
            <person name="Liu H."/>
            <person name="Zhou S.-S."/>
            <person name="Jia K.-H."/>
            <person name="Nie S."/>
            <person name="Bao Y.-T."/>
            <person name="Zhang R.-G."/>
            <person name="Yun Q.-Z."/>
            <person name="Chai Y.-H."/>
            <person name="Lu J.-Y."/>
            <person name="Li Y."/>
            <person name="Zhao S.-W."/>
            <person name="Mao J.-F."/>
            <person name="Jia S.-G."/>
            <person name="Mao Y.-M."/>
        </authorList>
    </citation>
    <scope>NUCLEOTIDE SEQUENCE</scope>
    <source>
        <strain evidence="3">AT0</strain>
        <tissue evidence="3">Leaf</tissue>
    </source>
</reference>
<dbReference type="EMBL" id="JAEACU010000003">
    <property type="protein sequence ID" value="KAH7537910.1"/>
    <property type="molecule type" value="Genomic_DNA"/>
</dbReference>
<evidence type="ECO:0000313" key="3">
    <source>
        <dbReference type="EMBL" id="KAH7537910.1"/>
    </source>
</evidence>
<feature type="transmembrane region" description="Helical" evidence="2">
    <location>
        <begin position="12"/>
        <end position="34"/>
    </location>
</feature>
<keyword evidence="2" id="KW-0472">Membrane</keyword>
<dbReference type="Proteomes" id="UP000813462">
    <property type="component" value="Unassembled WGS sequence"/>
</dbReference>
<proteinExistence type="predicted"/>
<comment type="caution">
    <text evidence="3">The sequence shown here is derived from an EMBL/GenBank/DDBJ whole genome shotgun (WGS) entry which is preliminary data.</text>
</comment>
<dbReference type="PANTHER" id="PTHR36595">
    <property type="entry name" value="TRANSMEMBRANE PROTEIN"/>
    <property type="match status" value="1"/>
</dbReference>
<accession>A0A978VQT5</accession>
<sequence length="145" mass="16037">MLDSTLELISQAASNSLLVFCFCNLIIVIILVGLKPVSTAHQQVNNRNSNPRGGGEAAPKQVKNSMVKNDLIEGVLEESNAQKAADDVDDEGRNRNNDNDGHGNDRDEKEEDDDDDELRKKVEEFIEKVNEGWKAEVLTSLKTSI</sequence>
<evidence type="ECO:0000256" key="2">
    <source>
        <dbReference type="SAM" id="Phobius"/>
    </source>
</evidence>
<evidence type="ECO:0000313" key="4">
    <source>
        <dbReference type="Proteomes" id="UP000813462"/>
    </source>
</evidence>
<protein>
    <submittedName>
        <fullName evidence="3">Uncharacterized protein</fullName>
    </submittedName>
</protein>
<feature type="compositionally biased region" description="Basic and acidic residues" evidence="1">
    <location>
        <begin position="91"/>
        <end position="107"/>
    </location>
</feature>
<dbReference type="AlphaFoldDB" id="A0A978VQT5"/>
<organism evidence="3 4">
    <name type="scientific">Ziziphus jujuba var. spinosa</name>
    <dbReference type="NCBI Taxonomy" id="714518"/>
    <lineage>
        <taxon>Eukaryota</taxon>
        <taxon>Viridiplantae</taxon>
        <taxon>Streptophyta</taxon>
        <taxon>Embryophyta</taxon>
        <taxon>Tracheophyta</taxon>
        <taxon>Spermatophyta</taxon>
        <taxon>Magnoliopsida</taxon>
        <taxon>eudicotyledons</taxon>
        <taxon>Gunneridae</taxon>
        <taxon>Pentapetalae</taxon>
        <taxon>rosids</taxon>
        <taxon>fabids</taxon>
        <taxon>Rosales</taxon>
        <taxon>Rhamnaceae</taxon>
        <taxon>Paliureae</taxon>
        <taxon>Ziziphus</taxon>
    </lineage>
</organism>
<name>A0A978VQT5_ZIZJJ</name>
<evidence type="ECO:0000256" key="1">
    <source>
        <dbReference type="SAM" id="MobiDB-lite"/>
    </source>
</evidence>
<dbReference type="PANTHER" id="PTHR36595:SF1">
    <property type="entry name" value="TRANSMEMBRANE PROTEIN"/>
    <property type="match status" value="1"/>
</dbReference>
<feature type="region of interest" description="Disordered" evidence="1">
    <location>
        <begin position="43"/>
        <end position="118"/>
    </location>
</feature>